<dbReference type="Gene3D" id="3.40.50.2000">
    <property type="entry name" value="Glycogen Phosphorylase B"/>
    <property type="match status" value="2"/>
</dbReference>
<dbReference type="EMBL" id="JAKRYL010000008">
    <property type="protein sequence ID" value="MCL7747369.1"/>
    <property type="molecule type" value="Genomic_DNA"/>
</dbReference>
<comment type="caution">
    <text evidence="2">The sequence shown here is derived from an EMBL/GenBank/DDBJ whole genome shotgun (WGS) entry which is preliminary data.</text>
</comment>
<reference evidence="2" key="1">
    <citation type="submission" date="2022-02" db="EMBL/GenBank/DDBJ databases">
        <title>Halalkalibacter sp. nov. isolated from Lonar Lake, India.</title>
        <authorList>
            <person name="Joshi A."/>
            <person name="Thite S."/>
            <person name="Lodha T."/>
        </authorList>
    </citation>
    <scope>NUCLEOTIDE SEQUENCE</scope>
    <source>
        <strain evidence="2">MEB205</strain>
    </source>
</reference>
<accession>A0A9X2I5U0</accession>
<dbReference type="GO" id="GO:0016757">
    <property type="term" value="F:glycosyltransferase activity"/>
    <property type="evidence" value="ECO:0007669"/>
    <property type="project" value="InterPro"/>
</dbReference>
<dbReference type="InterPro" id="IPR001296">
    <property type="entry name" value="Glyco_trans_1"/>
</dbReference>
<gene>
    <name evidence="2" type="ORF">MF646_09580</name>
</gene>
<protein>
    <submittedName>
        <fullName evidence="2">Glycosyltransferase family 4 protein</fullName>
    </submittedName>
</protein>
<dbReference type="Pfam" id="PF00534">
    <property type="entry name" value="Glycos_transf_1"/>
    <property type="match status" value="1"/>
</dbReference>
<feature type="domain" description="Glycosyl transferase family 1" evidence="1">
    <location>
        <begin position="167"/>
        <end position="320"/>
    </location>
</feature>
<dbReference type="Proteomes" id="UP001139150">
    <property type="component" value="Unassembled WGS sequence"/>
</dbReference>
<dbReference type="CDD" id="cd03801">
    <property type="entry name" value="GT4_PimA-like"/>
    <property type="match status" value="1"/>
</dbReference>
<evidence type="ECO:0000259" key="1">
    <source>
        <dbReference type="Pfam" id="PF00534"/>
    </source>
</evidence>
<dbReference type="SUPFAM" id="SSF53756">
    <property type="entry name" value="UDP-Glycosyltransferase/glycogen phosphorylase"/>
    <property type="match status" value="1"/>
</dbReference>
<keyword evidence="3" id="KW-1185">Reference proteome</keyword>
<name>A0A9X2I5U0_9BACI</name>
<sequence>MKIGSVTNPKIILFTPYFKQNRGNSTTARRFVKGLRMWGVSVRIFAYEEEEWNSDWDSYFLEADIYHVIHLKRFSQWLKKYPHLHFSKPYILTSGGTDVNEDLKDPDAVKLMVSVADESCGITVFSEDGKNKIIQTYPDLADRIYVIPQSVDFPKDGTKESNRDILSGYPKFLLPAGLRPVKDVLYVADELKRLRYTWQELTFTIIGPVLDDGVYQEVQEFEKEHEWFRYIKEVPLEQMKAVYQSCDFVLNTSISEGQSSAVLEAMALGKPVIARLNSGNASVLSDGETGVLFESPEQFTLKVQELLTSEGKQKSIIKKAILYIKEQHSLEKEMGQFLEVYEHCLANAYV</sequence>
<dbReference type="InterPro" id="IPR052622">
    <property type="entry name" value="Glycosyltransferase_G1"/>
</dbReference>
<dbReference type="RefSeq" id="WP_250096273.1">
    <property type="nucleotide sequence ID" value="NZ_JAKRYL010000008.1"/>
</dbReference>
<dbReference type="PANTHER" id="PTHR46660:SF2">
    <property type="entry name" value="GLYCOSYLTRANSFERASE 1 DOMAIN-CONTAINING PROTEIN 1"/>
    <property type="match status" value="1"/>
</dbReference>
<organism evidence="2 3">
    <name type="scientific">Halalkalibacter alkaliphilus</name>
    <dbReference type="NCBI Taxonomy" id="2917993"/>
    <lineage>
        <taxon>Bacteria</taxon>
        <taxon>Bacillati</taxon>
        <taxon>Bacillota</taxon>
        <taxon>Bacilli</taxon>
        <taxon>Bacillales</taxon>
        <taxon>Bacillaceae</taxon>
        <taxon>Halalkalibacter</taxon>
    </lineage>
</organism>
<evidence type="ECO:0000313" key="3">
    <source>
        <dbReference type="Proteomes" id="UP001139150"/>
    </source>
</evidence>
<dbReference type="AlphaFoldDB" id="A0A9X2I5U0"/>
<proteinExistence type="predicted"/>
<evidence type="ECO:0000313" key="2">
    <source>
        <dbReference type="EMBL" id="MCL7747369.1"/>
    </source>
</evidence>
<dbReference type="PANTHER" id="PTHR46660">
    <property type="match status" value="1"/>
</dbReference>